<proteinExistence type="predicted"/>
<accession>A0A382GS03</accession>
<dbReference type="AlphaFoldDB" id="A0A382GS03"/>
<sequence>MAKISEKRFDGHYKITTSGTDSNVTVKTHSLTVDGNLVV</sequence>
<gene>
    <name evidence="1" type="ORF">METZ01_LOCUS230459</name>
</gene>
<evidence type="ECO:0000313" key="1">
    <source>
        <dbReference type="EMBL" id="SVB77605.1"/>
    </source>
</evidence>
<reference evidence="1" key="1">
    <citation type="submission" date="2018-05" db="EMBL/GenBank/DDBJ databases">
        <authorList>
            <person name="Lanie J.A."/>
            <person name="Ng W.-L."/>
            <person name="Kazmierczak K.M."/>
            <person name="Andrzejewski T.M."/>
            <person name="Davidsen T.M."/>
            <person name="Wayne K.J."/>
            <person name="Tettelin H."/>
            <person name="Glass J.I."/>
            <person name="Rusch D."/>
            <person name="Podicherti R."/>
            <person name="Tsui H.-C.T."/>
            <person name="Winkler M.E."/>
        </authorList>
    </citation>
    <scope>NUCLEOTIDE SEQUENCE</scope>
</reference>
<dbReference type="EMBL" id="UINC01056955">
    <property type="protein sequence ID" value="SVB77605.1"/>
    <property type="molecule type" value="Genomic_DNA"/>
</dbReference>
<protein>
    <submittedName>
        <fullName evidence="1">Uncharacterized protein</fullName>
    </submittedName>
</protein>
<feature type="non-terminal residue" evidence="1">
    <location>
        <position position="39"/>
    </location>
</feature>
<name>A0A382GS03_9ZZZZ</name>
<organism evidence="1">
    <name type="scientific">marine metagenome</name>
    <dbReference type="NCBI Taxonomy" id="408172"/>
    <lineage>
        <taxon>unclassified sequences</taxon>
        <taxon>metagenomes</taxon>
        <taxon>ecological metagenomes</taxon>
    </lineage>
</organism>